<evidence type="ECO:0000259" key="12">
    <source>
        <dbReference type="SMART" id="SM00562"/>
    </source>
</evidence>
<dbReference type="Gene3D" id="3.30.70.141">
    <property type="entry name" value="Nucleoside diphosphate kinase-like domain"/>
    <property type="match status" value="1"/>
</dbReference>
<keyword evidence="8 11" id="KW-0067">ATP-binding</keyword>
<evidence type="ECO:0000256" key="5">
    <source>
        <dbReference type="ARBA" id="ARBA00022679"/>
    </source>
</evidence>
<dbReference type="PRINTS" id="PR01243">
    <property type="entry name" value="NUCDPKINASE"/>
</dbReference>
<keyword evidence="5 11" id="KW-0808">Transferase</keyword>
<comment type="catalytic activity">
    <reaction evidence="2">
        <text>a ribonucleoside 5'-diphosphate + ATP = a ribonucleoside 5'-triphosphate + ADP</text>
        <dbReference type="Rhea" id="RHEA:18113"/>
        <dbReference type="ChEBI" id="CHEBI:30616"/>
        <dbReference type="ChEBI" id="CHEBI:57930"/>
        <dbReference type="ChEBI" id="CHEBI:61557"/>
        <dbReference type="ChEBI" id="CHEBI:456216"/>
        <dbReference type="EC" id="2.7.4.6"/>
    </reaction>
</comment>
<dbReference type="Pfam" id="PF00334">
    <property type="entry name" value="NDK"/>
    <property type="match status" value="1"/>
</dbReference>
<accession>A0AAP0IH04</accession>
<dbReference type="PROSITE" id="PS00469">
    <property type="entry name" value="NDPK"/>
    <property type="match status" value="1"/>
</dbReference>
<keyword evidence="14" id="KW-1185">Reference proteome</keyword>
<dbReference type="GO" id="GO:0006183">
    <property type="term" value="P:GTP biosynthetic process"/>
    <property type="evidence" value="ECO:0007669"/>
    <property type="project" value="InterPro"/>
</dbReference>
<dbReference type="GO" id="GO:0006241">
    <property type="term" value="P:CTP biosynthetic process"/>
    <property type="evidence" value="ECO:0007669"/>
    <property type="project" value="InterPro"/>
</dbReference>
<dbReference type="InterPro" id="IPR034907">
    <property type="entry name" value="NDK-like_dom"/>
</dbReference>
<evidence type="ECO:0000256" key="10">
    <source>
        <dbReference type="RuleBase" id="RU004011"/>
    </source>
</evidence>
<feature type="domain" description="Nucleoside diphosphate kinase-like" evidence="12">
    <location>
        <begin position="25"/>
        <end position="147"/>
    </location>
</feature>
<sequence length="216" mass="24535">MVLILINLHHGRLHSSLELCFQQEVEETYIMVKPDGVQRGSFDHFAVEKKGFKLTGLKLFQCPKELAEEHYKDLSAKPFFPKLIDYITSGPVVCMGGKLCISSRNVVHGSDSPENGKRELGELNVVHGSDSPENGKHELAYLDEMLHMLIVIEKLRLEHIKLVEENDRLHLEKQKLAEKTSYAKDLKREISKARIRMIEPFIKGPAGLDYLGKAFA</sequence>
<evidence type="ECO:0000256" key="3">
    <source>
        <dbReference type="ARBA" id="ARBA00001946"/>
    </source>
</evidence>
<dbReference type="Proteomes" id="UP001420932">
    <property type="component" value="Unassembled WGS sequence"/>
</dbReference>
<evidence type="ECO:0000313" key="13">
    <source>
        <dbReference type="EMBL" id="KAK9114975.1"/>
    </source>
</evidence>
<reference evidence="13 14" key="1">
    <citation type="submission" date="2024-01" db="EMBL/GenBank/DDBJ databases">
        <title>Genome assemblies of Stephania.</title>
        <authorList>
            <person name="Yang L."/>
        </authorList>
    </citation>
    <scope>NUCLEOTIDE SEQUENCE [LARGE SCALE GENOMIC DNA]</scope>
    <source>
        <strain evidence="13">YNDBR</strain>
        <tissue evidence="13">Leaf</tissue>
    </source>
</reference>
<name>A0AAP0IH04_9MAGN</name>
<evidence type="ECO:0000313" key="14">
    <source>
        <dbReference type="Proteomes" id="UP001420932"/>
    </source>
</evidence>
<organism evidence="13 14">
    <name type="scientific">Stephania yunnanensis</name>
    <dbReference type="NCBI Taxonomy" id="152371"/>
    <lineage>
        <taxon>Eukaryota</taxon>
        <taxon>Viridiplantae</taxon>
        <taxon>Streptophyta</taxon>
        <taxon>Embryophyta</taxon>
        <taxon>Tracheophyta</taxon>
        <taxon>Spermatophyta</taxon>
        <taxon>Magnoliopsida</taxon>
        <taxon>Ranunculales</taxon>
        <taxon>Menispermaceae</taxon>
        <taxon>Menispermoideae</taxon>
        <taxon>Cissampelideae</taxon>
        <taxon>Stephania</taxon>
    </lineage>
</organism>
<evidence type="ECO:0000256" key="6">
    <source>
        <dbReference type="ARBA" id="ARBA00022741"/>
    </source>
</evidence>
<dbReference type="SUPFAM" id="SSF54919">
    <property type="entry name" value="Nucleoside diphosphate kinase, NDK"/>
    <property type="match status" value="1"/>
</dbReference>
<comment type="similarity">
    <text evidence="4 9 10">Belongs to the NDK family.</text>
</comment>
<comment type="caution">
    <text evidence="9">Lacks conserved residue(s) required for the propagation of feature annotation.</text>
</comment>
<dbReference type="PROSITE" id="PS51374">
    <property type="entry name" value="NDPK_LIKE"/>
    <property type="match status" value="1"/>
</dbReference>
<dbReference type="InterPro" id="IPR001564">
    <property type="entry name" value="Nucleoside_diP_kinase"/>
</dbReference>
<keyword evidence="6 11" id="KW-0547">Nucleotide-binding</keyword>
<dbReference type="AlphaFoldDB" id="A0AAP0IH04"/>
<evidence type="ECO:0000256" key="1">
    <source>
        <dbReference type="ARBA" id="ARBA00000082"/>
    </source>
</evidence>
<dbReference type="SMART" id="SM00562">
    <property type="entry name" value="NDK"/>
    <property type="match status" value="1"/>
</dbReference>
<evidence type="ECO:0000256" key="2">
    <source>
        <dbReference type="ARBA" id="ARBA00000937"/>
    </source>
</evidence>
<dbReference type="GO" id="GO:0006228">
    <property type="term" value="P:UTP biosynthetic process"/>
    <property type="evidence" value="ECO:0007669"/>
    <property type="project" value="InterPro"/>
</dbReference>
<gene>
    <name evidence="13" type="ORF">Syun_021772</name>
</gene>
<dbReference type="GO" id="GO:0005524">
    <property type="term" value="F:ATP binding"/>
    <property type="evidence" value="ECO:0007669"/>
    <property type="project" value="UniProtKB-KW"/>
</dbReference>
<dbReference type="EMBL" id="JBBNAF010000009">
    <property type="protein sequence ID" value="KAK9114975.1"/>
    <property type="molecule type" value="Genomic_DNA"/>
</dbReference>
<dbReference type="InterPro" id="IPR023005">
    <property type="entry name" value="Nucleoside_diP_kinase_AS"/>
</dbReference>
<evidence type="ECO:0000256" key="7">
    <source>
        <dbReference type="ARBA" id="ARBA00022777"/>
    </source>
</evidence>
<comment type="caution">
    <text evidence="13">The sequence shown here is derived from an EMBL/GenBank/DDBJ whole genome shotgun (WGS) entry which is preliminary data.</text>
</comment>
<evidence type="ECO:0000256" key="9">
    <source>
        <dbReference type="PROSITE-ProRule" id="PRU00706"/>
    </source>
</evidence>
<evidence type="ECO:0000256" key="8">
    <source>
        <dbReference type="ARBA" id="ARBA00022840"/>
    </source>
</evidence>
<keyword evidence="7 11" id="KW-0418">Kinase</keyword>
<dbReference type="PANTHER" id="PTHR11349">
    <property type="entry name" value="NUCLEOSIDE DIPHOSPHATE KINASE"/>
    <property type="match status" value="1"/>
</dbReference>
<dbReference type="GO" id="GO:0004550">
    <property type="term" value="F:nucleoside diphosphate kinase activity"/>
    <property type="evidence" value="ECO:0007669"/>
    <property type="project" value="UniProtKB-EC"/>
</dbReference>
<comment type="catalytic activity">
    <reaction evidence="1 11">
        <text>a 2'-deoxyribonucleoside 5'-diphosphate + ATP = a 2'-deoxyribonucleoside 5'-triphosphate + ADP</text>
        <dbReference type="Rhea" id="RHEA:44640"/>
        <dbReference type="ChEBI" id="CHEBI:30616"/>
        <dbReference type="ChEBI" id="CHEBI:61560"/>
        <dbReference type="ChEBI" id="CHEBI:73316"/>
        <dbReference type="ChEBI" id="CHEBI:456216"/>
        <dbReference type="EC" id="2.7.4.6"/>
    </reaction>
</comment>
<dbReference type="EC" id="2.7.4.6" evidence="11"/>
<dbReference type="InterPro" id="IPR036850">
    <property type="entry name" value="NDK-like_dom_sf"/>
</dbReference>
<protein>
    <recommendedName>
        <fullName evidence="11">Nucleoside diphosphate kinase</fullName>
        <ecNumber evidence="11">2.7.4.6</ecNumber>
    </recommendedName>
</protein>
<proteinExistence type="inferred from homology"/>
<comment type="cofactor">
    <cofactor evidence="3">
        <name>Mg(2+)</name>
        <dbReference type="ChEBI" id="CHEBI:18420"/>
    </cofactor>
</comment>
<evidence type="ECO:0000256" key="11">
    <source>
        <dbReference type="RuleBase" id="RU004013"/>
    </source>
</evidence>
<evidence type="ECO:0000256" key="4">
    <source>
        <dbReference type="ARBA" id="ARBA00008142"/>
    </source>
</evidence>